<dbReference type="EMBL" id="RJJH01000011">
    <property type="protein sequence ID" value="RNI11335.1"/>
    <property type="molecule type" value="Genomic_DNA"/>
</dbReference>
<dbReference type="PANTHER" id="PTHR30561">
    <property type="entry name" value="SMR FAMILY PROTON-DEPENDENT DRUG EFFLUX TRANSPORTER SUGE"/>
    <property type="match status" value="1"/>
</dbReference>
<dbReference type="Gene3D" id="1.10.3730.20">
    <property type="match status" value="1"/>
</dbReference>
<dbReference type="Proteomes" id="UP000185713">
    <property type="component" value="Unassembled WGS sequence"/>
</dbReference>
<keyword evidence="4 7" id="KW-0812">Transmembrane</keyword>
<feature type="transmembrane region" description="Helical" evidence="7">
    <location>
        <begin position="84"/>
        <end position="104"/>
    </location>
</feature>
<dbReference type="InterPro" id="IPR037185">
    <property type="entry name" value="EmrE-like"/>
</dbReference>
<dbReference type="GO" id="GO:0005886">
    <property type="term" value="C:plasma membrane"/>
    <property type="evidence" value="ECO:0007669"/>
    <property type="project" value="UniProtKB-SubCell"/>
</dbReference>
<evidence type="ECO:0000256" key="7">
    <source>
        <dbReference type="SAM" id="Phobius"/>
    </source>
</evidence>
<evidence type="ECO:0000256" key="6">
    <source>
        <dbReference type="ARBA" id="ARBA00023136"/>
    </source>
</evidence>
<keyword evidence="2" id="KW-0813">Transport</keyword>
<organism evidence="8 11">
    <name type="scientific">Methanohalophilus portucalensis FDF-1</name>
    <dbReference type="NCBI Taxonomy" id="523843"/>
    <lineage>
        <taxon>Archaea</taxon>
        <taxon>Methanobacteriati</taxon>
        <taxon>Methanobacteriota</taxon>
        <taxon>Stenosarchaea group</taxon>
        <taxon>Methanomicrobia</taxon>
        <taxon>Methanosarcinales</taxon>
        <taxon>Methanosarcinaceae</taxon>
        <taxon>Methanohalophilus</taxon>
    </lineage>
</organism>
<dbReference type="SUPFAM" id="SSF103481">
    <property type="entry name" value="Multidrug resistance efflux transporter EmrE"/>
    <property type="match status" value="1"/>
</dbReference>
<feature type="transmembrane region" description="Helical" evidence="7">
    <location>
        <begin position="26"/>
        <end position="50"/>
    </location>
</feature>
<evidence type="ECO:0000256" key="3">
    <source>
        <dbReference type="ARBA" id="ARBA00022475"/>
    </source>
</evidence>
<dbReference type="InterPro" id="IPR000390">
    <property type="entry name" value="Small_drug/metabolite_transptr"/>
</dbReference>
<name>A0A1L9C6S2_9EURY</name>
<keyword evidence="3" id="KW-1003">Cell membrane</keyword>
<dbReference type="OrthoDB" id="121740at2157"/>
<dbReference type="EMBL" id="FXBN01000001">
    <property type="protein sequence ID" value="SMH27541.1"/>
    <property type="molecule type" value="Genomic_DNA"/>
</dbReference>
<dbReference type="EMBL" id="JWTK01000001">
    <property type="protein sequence ID" value="OJH50213.1"/>
    <property type="molecule type" value="Genomic_DNA"/>
</dbReference>
<evidence type="ECO:0000256" key="4">
    <source>
        <dbReference type="ARBA" id="ARBA00022692"/>
    </source>
</evidence>
<dbReference type="GO" id="GO:0022857">
    <property type="term" value="F:transmembrane transporter activity"/>
    <property type="evidence" value="ECO:0007669"/>
    <property type="project" value="InterPro"/>
</dbReference>
<keyword evidence="6 7" id="KW-0472">Membrane</keyword>
<evidence type="ECO:0000313" key="12">
    <source>
        <dbReference type="Proteomes" id="UP000193969"/>
    </source>
</evidence>
<dbReference type="Pfam" id="PF00893">
    <property type="entry name" value="Multi_Drug_Res"/>
    <property type="match status" value="1"/>
</dbReference>
<dbReference type="AlphaFoldDB" id="A0A1L9C6S2"/>
<reference evidence="9 13" key="4">
    <citation type="submission" date="2018-10" db="EMBL/GenBank/DDBJ databases">
        <title>Cultivation of a novel Methanohalophilus strain from Kebrit Deep of the Red Sea and a genomic comparison of members of the genus Methanohalophilus.</title>
        <authorList>
            <person name="Guan Y."/>
            <person name="Ngugi D.K."/>
            <person name="Stingl U."/>
        </authorList>
    </citation>
    <scope>NUCLEOTIDE SEQUENCE [LARGE SCALE GENOMIC DNA]</scope>
    <source>
        <strain evidence="9 13">DSM 7471</strain>
    </source>
</reference>
<dbReference type="InterPro" id="IPR045324">
    <property type="entry name" value="Small_multidrug_res"/>
</dbReference>
<dbReference type="PANTHER" id="PTHR30561:SF1">
    <property type="entry name" value="MULTIDRUG TRANSPORTER EMRE"/>
    <property type="match status" value="1"/>
</dbReference>
<dbReference type="Proteomes" id="UP000193969">
    <property type="component" value="Unassembled WGS sequence"/>
</dbReference>
<reference evidence="10" key="3">
    <citation type="submission" date="2017-04" db="EMBL/GenBank/DDBJ databases">
        <authorList>
            <person name="Afonso C.L."/>
            <person name="Miller P.J."/>
            <person name="Scott M.A."/>
            <person name="Spackman E."/>
            <person name="Goraichik I."/>
            <person name="Dimitrov K.M."/>
            <person name="Suarez D.L."/>
            <person name="Swayne D.E."/>
        </authorList>
    </citation>
    <scope>NUCLEOTIDE SEQUENCE [LARGE SCALE GENOMIC DNA]</scope>
    <source>
        <strain evidence="10">FDF-1</strain>
    </source>
</reference>
<proteinExistence type="predicted"/>
<sequence length="107" mass="11484">MSYIYLIGAIIFEVFGTTCMKLSDGFSNILPSIGIFLFYGISFALFTIALKGIDVSIAYAIWAGMGTAMITAIGIFWFKEPATAVKMVSIMFVVIGVVGLNLNLGGH</sequence>
<dbReference type="Proteomes" id="UP000278252">
    <property type="component" value="Unassembled WGS sequence"/>
</dbReference>
<keyword evidence="12" id="KW-1185">Reference proteome</keyword>
<evidence type="ECO:0000313" key="10">
    <source>
        <dbReference type="EMBL" id="SMH27541.1"/>
    </source>
</evidence>
<evidence type="ECO:0000313" key="13">
    <source>
        <dbReference type="Proteomes" id="UP000278252"/>
    </source>
</evidence>
<evidence type="ECO:0000313" key="9">
    <source>
        <dbReference type="EMBL" id="RNI11335.1"/>
    </source>
</evidence>
<reference evidence="8 11" key="1">
    <citation type="submission" date="2014-12" db="EMBL/GenBank/DDBJ databases">
        <title>The genome sequence of Methanohalophilus portucalensis strain FDF1.</title>
        <authorList>
            <person name="Lai M.-C."/>
            <person name="Lai S.-J."/>
        </authorList>
    </citation>
    <scope>NUCLEOTIDE SEQUENCE [LARGE SCALE GENOMIC DNA]</scope>
    <source>
        <strain evidence="8 11">FDF-1</strain>
    </source>
</reference>
<dbReference type="STRING" id="523843.SAMN06264941_0002"/>
<gene>
    <name evidence="9" type="ORF">EFE41_07235</name>
    <name evidence="8" type="ORF">MPF_0001</name>
    <name evidence="10" type="ORF">SAMN06264941_0002</name>
</gene>
<evidence type="ECO:0000313" key="8">
    <source>
        <dbReference type="EMBL" id="OJH50213.1"/>
    </source>
</evidence>
<evidence type="ECO:0000256" key="1">
    <source>
        <dbReference type="ARBA" id="ARBA00004651"/>
    </source>
</evidence>
<keyword evidence="5 7" id="KW-1133">Transmembrane helix</keyword>
<evidence type="ECO:0000256" key="2">
    <source>
        <dbReference type="ARBA" id="ARBA00022448"/>
    </source>
</evidence>
<feature type="transmembrane region" description="Helical" evidence="7">
    <location>
        <begin position="57"/>
        <end position="78"/>
    </location>
</feature>
<protein>
    <submittedName>
        <fullName evidence="9">Multidrug efflux SMR transporter</fullName>
    </submittedName>
    <submittedName>
        <fullName evidence="8">Small multidrug resistance protein</fullName>
    </submittedName>
    <submittedName>
        <fullName evidence="10">Small multidrug resistance pump</fullName>
    </submittedName>
</protein>
<accession>A0A1L9C6S2</accession>
<reference evidence="12" key="2">
    <citation type="submission" date="2017-04" db="EMBL/GenBank/DDBJ databases">
        <authorList>
            <person name="Varghese N."/>
            <person name="Submissions S."/>
        </authorList>
    </citation>
    <scope>NUCLEOTIDE SEQUENCE [LARGE SCALE GENOMIC DNA]</scope>
    <source>
        <strain evidence="12">FDF-1</strain>
    </source>
</reference>
<evidence type="ECO:0000256" key="5">
    <source>
        <dbReference type="ARBA" id="ARBA00022989"/>
    </source>
</evidence>
<comment type="subcellular location">
    <subcellularLocation>
        <location evidence="1">Cell membrane</location>
        <topology evidence="1">Multi-pass membrane protein</topology>
    </subcellularLocation>
</comment>
<evidence type="ECO:0000313" key="11">
    <source>
        <dbReference type="Proteomes" id="UP000185713"/>
    </source>
</evidence>
<dbReference type="FunFam" id="1.10.3730.20:FF:000001">
    <property type="entry name" value="Quaternary ammonium compound resistance transporter SugE"/>
    <property type="match status" value="1"/>
</dbReference>
<dbReference type="RefSeq" id="WP_072357708.1">
    <property type="nucleotide sequence ID" value="NZ_FXBN01000001.1"/>
</dbReference>